<name>A0A931F5U1_9FIRM</name>
<gene>
    <name evidence="2" type="ORF">I0Q91_03890</name>
</gene>
<dbReference type="GO" id="GO:0004497">
    <property type="term" value="F:monooxygenase activity"/>
    <property type="evidence" value="ECO:0007669"/>
    <property type="project" value="UniProtKB-KW"/>
</dbReference>
<sequence length="104" mass="11869">MVVYVLKYDIHPDKTDEFPEWGQSAIKRTLAVPGVKEFRAYRTTVGSNQIVCTYEFEDMASFSSWAESEECRKVNEETYAMGINLTSELWGPSQAAPEPIRPNE</sequence>
<dbReference type="Proteomes" id="UP000621436">
    <property type="component" value="Unassembled WGS sequence"/>
</dbReference>
<dbReference type="EMBL" id="JADPIE010000002">
    <property type="protein sequence ID" value="MBF8436210.1"/>
    <property type="molecule type" value="Genomic_DNA"/>
</dbReference>
<dbReference type="InterPro" id="IPR011008">
    <property type="entry name" value="Dimeric_a/b-barrel"/>
</dbReference>
<keyword evidence="2" id="KW-0560">Oxidoreductase</keyword>
<evidence type="ECO:0000313" key="2">
    <source>
        <dbReference type="EMBL" id="MBF8436210.1"/>
    </source>
</evidence>
<reference evidence="2" key="1">
    <citation type="submission" date="2020-11" db="EMBL/GenBank/DDBJ databases">
        <title>Halonatronomonas betainensis gen. nov., sp. nov. a novel haloalkaliphilic representative of the family Halanaerobiacae capable of betaine degradation.</title>
        <authorList>
            <person name="Boltyanskaya Y."/>
            <person name="Kevbrin V."/>
            <person name="Detkova E."/>
            <person name="Grouzdev D.S."/>
            <person name="Koziaeva V."/>
            <person name="Zhilina T."/>
        </authorList>
    </citation>
    <scope>NUCLEOTIDE SEQUENCE</scope>
    <source>
        <strain evidence="2">Z-7014</strain>
    </source>
</reference>
<comment type="caution">
    <text evidence="2">The sequence shown here is derived from an EMBL/GenBank/DDBJ whole genome shotgun (WGS) entry which is preliminary data.</text>
</comment>
<dbReference type="SUPFAM" id="SSF54909">
    <property type="entry name" value="Dimeric alpha+beta barrel"/>
    <property type="match status" value="1"/>
</dbReference>
<proteinExistence type="predicted"/>
<evidence type="ECO:0000313" key="3">
    <source>
        <dbReference type="Proteomes" id="UP000621436"/>
    </source>
</evidence>
<feature type="domain" description="ABM" evidence="1">
    <location>
        <begin position="1"/>
        <end position="76"/>
    </location>
</feature>
<dbReference type="RefSeq" id="WP_270453008.1">
    <property type="nucleotide sequence ID" value="NZ_JADPIE010000002.1"/>
</dbReference>
<keyword evidence="3" id="KW-1185">Reference proteome</keyword>
<dbReference type="InterPro" id="IPR007138">
    <property type="entry name" value="ABM_dom"/>
</dbReference>
<organism evidence="2 3">
    <name type="scientific">Halonatronomonas betaini</name>
    <dbReference type="NCBI Taxonomy" id="2778430"/>
    <lineage>
        <taxon>Bacteria</taxon>
        <taxon>Bacillati</taxon>
        <taxon>Bacillota</taxon>
        <taxon>Clostridia</taxon>
        <taxon>Halanaerobiales</taxon>
        <taxon>Halarsenatibacteraceae</taxon>
        <taxon>Halonatronomonas</taxon>
    </lineage>
</organism>
<protein>
    <submittedName>
        <fullName evidence="2">Antibiotic biosynthesis monooxygenase</fullName>
    </submittedName>
</protein>
<dbReference type="Gene3D" id="3.30.70.100">
    <property type="match status" value="1"/>
</dbReference>
<dbReference type="AlphaFoldDB" id="A0A931F5U1"/>
<keyword evidence="2" id="KW-0503">Monooxygenase</keyword>
<accession>A0A931F5U1</accession>
<dbReference type="Pfam" id="PF03992">
    <property type="entry name" value="ABM"/>
    <property type="match status" value="1"/>
</dbReference>
<evidence type="ECO:0000259" key="1">
    <source>
        <dbReference type="Pfam" id="PF03992"/>
    </source>
</evidence>